<dbReference type="Proteomes" id="UP001567538">
    <property type="component" value="Unassembled WGS sequence"/>
</dbReference>
<keyword evidence="3" id="KW-1185">Reference proteome</keyword>
<dbReference type="AlphaFoldDB" id="A0ABD1HXC5"/>
<feature type="compositionally biased region" description="Basic and acidic residues" evidence="1">
    <location>
        <begin position="1"/>
        <end position="16"/>
    </location>
</feature>
<accession>A0ABD1HXC5</accession>
<organism evidence="2 3">
    <name type="scientific">Salvia divinorum</name>
    <name type="common">Maria pastora</name>
    <name type="synonym">Diviner's sage</name>
    <dbReference type="NCBI Taxonomy" id="28513"/>
    <lineage>
        <taxon>Eukaryota</taxon>
        <taxon>Viridiplantae</taxon>
        <taxon>Streptophyta</taxon>
        <taxon>Embryophyta</taxon>
        <taxon>Tracheophyta</taxon>
        <taxon>Spermatophyta</taxon>
        <taxon>Magnoliopsida</taxon>
        <taxon>eudicotyledons</taxon>
        <taxon>Gunneridae</taxon>
        <taxon>Pentapetalae</taxon>
        <taxon>asterids</taxon>
        <taxon>lamiids</taxon>
        <taxon>Lamiales</taxon>
        <taxon>Lamiaceae</taxon>
        <taxon>Nepetoideae</taxon>
        <taxon>Mentheae</taxon>
        <taxon>Salviinae</taxon>
        <taxon>Salvia</taxon>
        <taxon>Salvia subgen. Calosphace</taxon>
    </lineage>
</organism>
<name>A0ABD1HXC5_SALDI</name>
<comment type="caution">
    <text evidence="2">The sequence shown here is derived from an EMBL/GenBank/DDBJ whole genome shotgun (WGS) entry which is preliminary data.</text>
</comment>
<gene>
    <name evidence="2" type="ORF">AAHA92_03871</name>
</gene>
<reference evidence="2 3" key="1">
    <citation type="submission" date="2024-06" db="EMBL/GenBank/DDBJ databases">
        <title>A chromosome level genome sequence of Diviner's sage (Salvia divinorum).</title>
        <authorList>
            <person name="Ford S.A."/>
            <person name="Ro D.-K."/>
            <person name="Ness R.W."/>
            <person name="Phillips M.A."/>
        </authorList>
    </citation>
    <scope>NUCLEOTIDE SEQUENCE [LARGE SCALE GENOMIC DNA]</scope>
    <source>
        <strain evidence="2">SAF-2024a</strain>
        <tissue evidence="2">Leaf</tissue>
    </source>
</reference>
<evidence type="ECO:0000256" key="1">
    <source>
        <dbReference type="SAM" id="MobiDB-lite"/>
    </source>
</evidence>
<dbReference type="EMBL" id="JBEAFC010000003">
    <property type="protein sequence ID" value="KAL1561130.1"/>
    <property type="molecule type" value="Genomic_DNA"/>
</dbReference>
<evidence type="ECO:0000313" key="2">
    <source>
        <dbReference type="EMBL" id="KAL1561130.1"/>
    </source>
</evidence>
<evidence type="ECO:0000313" key="3">
    <source>
        <dbReference type="Proteomes" id="UP001567538"/>
    </source>
</evidence>
<feature type="compositionally biased region" description="Acidic residues" evidence="1">
    <location>
        <begin position="25"/>
        <end position="37"/>
    </location>
</feature>
<sequence>MADQHSHREISKRNDEPSDFAGNESEVEAIDFDPDDDGTMHSREDGDLGGEELQLSDISSSFSLEEEEIGEDGEKKKKKKGKKKCDDNKPTQEAEGKKGLPDKNKEKLPGGKKAEEVASPPPTPAAE</sequence>
<feature type="region of interest" description="Disordered" evidence="1">
    <location>
        <begin position="1"/>
        <end position="127"/>
    </location>
</feature>
<protein>
    <submittedName>
        <fullName evidence="2">Dehydrin ERD14-like</fullName>
    </submittedName>
</protein>
<proteinExistence type="predicted"/>
<feature type="compositionally biased region" description="Basic and acidic residues" evidence="1">
    <location>
        <begin position="84"/>
        <end position="116"/>
    </location>
</feature>